<dbReference type="PANTHER" id="PTHR24421">
    <property type="entry name" value="NITRATE/NITRITE SENSOR PROTEIN NARX-RELATED"/>
    <property type="match status" value="1"/>
</dbReference>
<evidence type="ECO:0000256" key="5">
    <source>
        <dbReference type="ARBA" id="ARBA00023012"/>
    </source>
</evidence>
<feature type="domain" description="Histidine kinase/HSP90-like ATPase" evidence="6">
    <location>
        <begin position="60"/>
        <end position="146"/>
    </location>
</feature>
<keyword evidence="5" id="KW-0902">Two-component regulatory system</keyword>
<name>A0ABW3MBH9_9PSEU</name>
<keyword evidence="4 7" id="KW-0418">Kinase</keyword>
<sequence length="147" mass="15594">AAVFDTIAETGRGAIASLREVVAALRTVGMGMVEDLVARTDKAILVVDGQPRPVSSEVDETVYRLVQEALTNVSRHAEASKVLVRLRWRERHLEVQVVDNGRGPTGKPGGYGLIGMRERVAACGGTIQTGPTPTGPGFAVQATLPIH</sequence>
<dbReference type="GO" id="GO:0016301">
    <property type="term" value="F:kinase activity"/>
    <property type="evidence" value="ECO:0007669"/>
    <property type="project" value="UniProtKB-KW"/>
</dbReference>
<gene>
    <name evidence="7" type="ORF">ACFQ1S_21235</name>
</gene>
<evidence type="ECO:0000256" key="1">
    <source>
        <dbReference type="ARBA" id="ARBA00000085"/>
    </source>
</evidence>
<evidence type="ECO:0000313" key="8">
    <source>
        <dbReference type="Proteomes" id="UP001597045"/>
    </source>
</evidence>
<dbReference type="SUPFAM" id="SSF55874">
    <property type="entry name" value="ATPase domain of HSP90 chaperone/DNA topoisomerase II/histidine kinase"/>
    <property type="match status" value="1"/>
</dbReference>
<protein>
    <recommendedName>
        <fullName evidence="2">histidine kinase</fullName>
        <ecNumber evidence="2">2.7.13.3</ecNumber>
    </recommendedName>
</protein>
<dbReference type="Gene3D" id="3.30.565.10">
    <property type="entry name" value="Histidine kinase-like ATPase, C-terminal domain"/>
    <property type="match status" value="1"/>
</dbReference>
<reference evidence="8" key="1">
    <citation type="journal article" date="2019" name="Int. J. Syst. Evol. Microbiol.">
        <title>The Global Catalogue of Microorganisms (GCM) 10K type strain sequencing project: providing services to taxonomists for standard genome sequencing and annotation.</title>
        <authorList>
            <consortium name="The Broad Institute Genomics Platform"/>
            <consortium name="The Broad Institute Genome Sequencing Center for Infectious Disease"/>
            <person name="Wu L."/>
            <person name="Ma J."/>
        </authorList>
    </citation>
    <scope>NUCLEOTIDE SEQUENCE [LARGE SCALE GENOMIC DNA]</scope>
    <source>
        <strain evidence="8">JCM 31486</strain>
    </source>
</reference>
<dbReference type="PANTHER" id="PTHR24421:SF10">
    <property type="entry name" value="NITRATE_NITRITE SENSOR PROTEIN NARQ"/>
    <property type="match status" value="1"/>
</dbReference>
<dbReference type="InterPro" id="IPR036890">
    <property type="entry name" value="HATPase_C_sf"/>
</dbReference>
<keyword evidence="3" id="KW-0808">Transferase</keyword>
<dbReference type="Pfam" id="PF02518">
    <property type="entry name" value="HATPase_c"/>
    <property type="match status" value="1"/>
</dbReference>
<proteinExistence type="predicted"/>
<dbReference type="InterPro" id="IPR050482">
    <property type="entry name" value="Sensor_HK_TwoCompSys"/>
</dbReference>
<evidence type="ECO:0000259" key="6">
    <source>
        <dbReference type="Pfam" id="PF02518"/>
    </source>
</evidence>
<accession>A0ABW3MBH9</accession>
<evidence type="ECO:0000313" key="7">
    <source>
        <dbReference type="EMBL" id="MFD1047882.1"/>
    </source>
</evidence>
<dbReference type="InterPro" id="IPR003594">
    <property type="entry name" value="HATPase_dom"/>
</dbReference>
<keyword evidence="8" id="KW-1185">Reference proteome</keyword>
<dbReference type="CDD" id="cd16917">
    <property type="entry name" value="HATPase_UhpB-NarQ-NarX-like"/>
    <property type="match status" value="1"/>
</dbReference>
<dbReference type="EC" id="2.7.13.3" evidence="2"/>
<dbReference type="Proteomes" id="UP001597045">
    <property type="component" value="Unassembled WGS sequence"/>
</dbReference>
<dbReference type="EMBL" id="JBHTIS010001292">
    <property type="protein sequence ID" value="MFD1047882.1"/>
    <property type="molecule type" value="Genomic_DNA"/>
</dbReference>
<evidence type="ECO:0000256" key="3">
    <source>
        <dbReference type="ARBA" id="ARBA00022679"/>
    </source>
</evidence>
<evidence type="ECO:0000256" key="4">
    <source>
        <dbReference type="ARBA" id="ARBA00022777"/>
    </source>
</evidence>
<evidence type="ECO:0000256" key="2">
    <source>
        <dbReference type="ARBA" id="ARBA00012438"/>
    </source>
</evidence>
<feature type="non-terminal residue" evidence="7">
    <location>
        <position position="1"/>
    </location>
</feature>
<organism evidence="7 8">
    <name type="scientific">Kibdelosporangium lantanae</name>
    <dbReference type="NCBI Taxonomy" id="1497396"/>
    <lineage>
        <taxon>Bacteria</taxon>
        <taxon>Bacillati</taxon>
        <taxon>Actinomycetota</taxon>
        <taxon>Actinomycetes</taxon>
        <taxon>Pseudonocardiales</taxon>
        <taxon>Pseudonocardiaceae</taxon>
        <taxon>Kibdelosporangium</taxon>
    </lineage>
</organism>
<comment type="caution">
    <text evidence="7">The sequence shown here is derived from an EMBL/GenBank/DDBJ whole genome shotgun (WGS) entry which is preliminary data.</text>
</comment>
<comment type="catalytic activity">
    <reaction evidence="1">
        <text>ATP + protein L-histidine = ADP + protein N-phospho-L-histidine.</text>
        <dbReference type="EC" id="2.7.13.3"/>
    </reaction>
</comment>